<evidence type="ECO:0000259" key="8">
    <source>
        <dbReference type="PROSITE" id="PS51379"/>
    </source>
</evidence>
<dbReference type="GO" id="GO:0016491">
    <property type="term" value="F:oxidoreductase activity"/>
    <property type="evidence" value="ECO:0007669"/>
    <property type="project" value="UniProtKB-KW"/>
</dbReference>
<dbReference type="Proteomes" id="UP000182517">
    <property type="component" value="Chromosome"/>
</dbReference>
<dbReference type="Gene3D" id="3.40.228.10">
    <property type="entry name" value="Dimethylsulfoxide Reductase, domain 2"/>
    <property type="match status" value="1"/>
</dbReference>
<keyword evidence="11" id="KW-1185">Reference proteome</keyword>
<dbReference type="PROSITE" id="PS51257">
    <property type="entry name" value="PROKAR_LIPOPROTEIN"/>
    <property type="match status" value="1"/>
</dbReference>
<evidence type="ECO:0008006" key="12">
    <source>
        <dbReference type="Google" id="ProtNLM"/>
    </source>
</evidence>
<dbReference type="SUPFAM" id="SSF54862">
    <property type="entry name" value="4Fe-4S ferredoxins"/>
    <property type="match status" value="1"/>
</dbReference>
<dbReference type="InterPro" id="IPR017896">
    <property type="entry name" value="4Fe4S_Fe-S-bd"/>
</dbReference>
<dbReference type="Pfam" id="PF00384">
    <property type="entry name" value="Molybdopterin"/>
    <property type="match status" value="1"/>
</dbReference>
<dbReference type="KEGG" id="pef:A7E78_13155"/>
<accession>A0A1L3GS17</accession>
<dbReference type="EMBL" id="CP015519">
    <property type="protein sequence ID" value="APG28695.1"/>
    <property type="molecule type" value="Genomic_DNA"/>
</dbReference>
<evidence type="ECO:0000256" key="1">
    <source>
        <dbReference type="ARBA" id="ARBA00022485"/>
    </source>
</evidence>
<evidence type="ECO:0000256" key="4">
    <source>
        <dbReference type="ARBA" id="ARBA00022729"/>
    </source>
</evidence>
<feature type="domain" description="4Fe-4S Mo/W bis-MGD-type" evidence="9">
    <location>
        <begin position="47"/>
        <end position="103"/>
    </location>
</feature>
<evidence type="ECO:0000256" key="6">
    <source>
        <dbReference type="ARBA" id="ARBA00023004"/>
    </source>
</evidence>
<dbReference type="Gene3D" id="3.40.50.740">
    <property type="match status" value="1"/>
</dbReference>
<dbReference type="Gene3D" id="3.30.70.20">
    <property type="match status" value="2"/>
</dbReference>
<keyword evidence="7" id="KW-0411">Iron-sulfur</keyword>
<keyword evidence="3" id="KW-0479">Metal-binding</keyword>
<dbReference type="Pfam" id="PF13247">
    <property type="entry name" value="Fer4_11"/>
    <property type="match status" value="1"/>
</dbReference>
<evidence type="ECO:0000256" key="7">
    <source>
        <dbReference type="ARBA" id="ARBA00023014"/>
    </source>
</evidence>
<dbReference type="GO" id="GO:0046872">
    <property type="term" value="F:metal ion binding"/>
    <property type="evidence" value="ECO:0007669"/>
    <property type="project" value="UniProtKB-KW"/>
</dbReference>
<dbReference type="Gene3D" id="2.20.25.90">
    <property type="entry name" value="ADC-like domains"/>
    <property type="match status" value="1"/>
</dbReference>
<keyword evidence="5" id="KW-0560">Oxidoreductase</keyword>
<keyword evidence="2" id="KW-0500">Molybdenum</keyword>
<reference evidence="10 11" key="1">
    <citation type="journal article" date="2017" name="Genome Announc.">
        <title>Complete Genome Sequences of Two Acetylene-Fermenting Pelobacter acetylenicus Strains.</title>
        <authorList>
            <person name="Sutton J.M."/>
            <person name="Baesman S.M."/>
            <person name="Fierst J.L."/>
            <person name="Poret-Peterson A.T."/>
            <person name="Oremland R.S."/>
            <person name="Dunlap D.S."/>
            <person name="Akob D.M."/>
        </authorList>
    </citation>
    <scope>NUCLEOTIDE SEQUENCE [LARGE SCALE GENOMIC DNA]</scope>
    <source>
        <strain evidence="10 11">SFB93</strain>
    </source>
</reference>
<evidence type="ECO:0000259" key="9">
    <source>
        <dbReference type="PROSITE" id="PS51669"/>
    </source>
</evidence>
<feature type="domain" description="4Fe-4S ferredoxin-type" evidence="8">
    <location>
        <begin position="765"/>
        <end position="796"/>
    </location>
</feature>
<organism evidence="10 11">
    <name type="scientific">Syntrophotalea acetylenivorans</name>
    <dbReference type="NCBI Taxonomy" id="1842532"/>
    <lineage>
        <taxon>Bacteria</taxon>
        <taxon>Pseudomonadati</taxon>
        <taxon>Thermodesulfobacteriota</taxon>
        <taxon>Desulfuromonadia</taxon>
        <taxon>Desulfuromonadales</taxon>
        <taxon>Syntrophotaleaceae</taxon>
        <taxon>Syntrophotalea</taxon>
    </lineage>
</organism>
<dbReference type="Gene3D" id="3.30.2070.10">
    <property type="entry name" value="Formate dehydrogenase/DMSO reductase"/>
    <property type="match status" value="1"/>
</dbReference>
<dbReference type="AlphaFoldDB" id="A0A1L3GS17"/>
<evidence type="ECO:0000256" key="5">
    <source>
        <dbReference type="ARBA" id="ARBA00023002"/>
    </source>
</evidence>
<dbReference type="SUPFAM" id="SSF53706">
    <property type="entry name" value="Formate dehydrogenase/DMSO reductase, domains 1-3"/>
    <property type="match status" value="1"/>
</dbReference>
<keyword evidence="1" id="KW-0004">4Fe-4S</keyword>
<dbReference type="PANTHER" id="PTHR43742:SF9">
    <property type="entry name" value="TETRATHIONATE REDUCTASE SUBUNIT A"/>
    <property type="match status" value="1"/>
</dbReference>
<evidence type="ECO:0000256" key="3">
    <source>
        <dbReference type="ARBA" id="ARBA00022723"/>
    </source>
</evidence>
<dbReference type="PANTHER" id="PTHR43742">
    <property type="entry name" value="TRIMETHYLAMINE-N-OXIDE REDUCTASE"/>
    <property type="match status" value="1"/>
</dbReference>
<dbReference type="InterPro" id="IPR050612">
    <property type="entry name" value="Prok_Mopterin_Oxidored"/>
</dbReference>
<dbReference type="RefSeq" id="WP_072284721.1">
    <property type="nucleotide sequence ID" value="NZ_CP015519.1"/>
</dbReference>
<dbReference type="InterPro" id="IPR006656">
    <property type="entry name" value="Mopterin_OxRdtase"/>
</dbReference>
<evidence type="ECO:0000256" key="2">
    <source>
        <dbReference type="ARBA" id="ARBA00022505"/>
    </source>
</evidence>
<evidence type="ECO:0000313" key="11">
    <source>
        <dbReference type="Proteomes" id="UP000182517"/>
    </source>
</evidence>
<name>A0A1L3GS17_9BACT</name>
<keyword evidence="6" id="KW-0408">Iron</keyword>
<dbReference type="SMART" id="SM00926">
    <property type="entry name" value="Molybdop_Fe4S4"/>
    <property type="match status" value="1"/>
</dbReference>
<protein>
    <recommendedName>
        <fullName evidence="12">4Fe-4S dicluster domain-containing protein</fullName>
    </recommendedName>
</protein>
<dbReference type="PROSITE" id="PS51379">
    <property type="entry name" value="4FE4S_FER_2"/>
    <property type="match status" value="2"/>
</dbReference>
<proteinExistence type="predicted"/>
<dbReference type="Pfam" id="PF04879">
    <property type="entry name" value="Molybdop_Fe4S4"/>
    <property type="match status" value="1"/>
</dbReference>
<evidence type="ECO:0000313" key="10">
    <source>
        <dbReference type="EMBL" id="APG28695.1"/>
    </source>
</evidence>
<dbReference type="InterPro" id="IPR006963">
    <property type="entry name" value="Mopterin_OxRdtase_4Fe-4S_dom"/>
</dbReference>
<dbReference type="GO" id="GO:0051539">
    <property type="term" value="F:4 iron, 4 sulfur cluster binding"/>
    <property type="evidence" value="ECO:0007669"/>
    <property type="project" value="UniProtKB-KW"/>
</dbReference>
<gene>
    <name evidence="10" type="ORF">A7E78_13155</name>
</gene>
<dbReference type="OrthoDB" id="9789030at2"/>
<feature type="domain" description="4Fe-4S ferredoxin-type" evidence="8">
    <location>
        <begin position="713"/>
        <end position="743"/>
    </location>
</feature>
<dbReference type="PROSITE" id="PS51669">
    <property type="entry name" value="4FE4S_MOW_BIS_MGD"/>
    <property type="match status" value="1"/>
</dbReference>
<sequence length="932" mass="103792">MDRRQFLQMLGLVSGAAALSSCGSEKGQEELVSLLVPAEDGIIPGTETWRPSTCCECPAHCGLLTRIRESRPVKLEGNPQHPVNRGGLCLRGQASLWRLYHPQRLQTPLKRQADGRLQAISWTQALTDIAEALQLSRQQGRKNSWLAGRTSGTLDTLIEEFCDSLDIERLAEFEPFSHAALRQSYDRLFDQPDLPRYRIEQADLLITIGADLLETFLSPIDYTNQASALTANKERHWTHLEPHYSLTGANADNRLVLKPGSEGALLLWLLQTLTSQNRYQGRWPQTLQKLFPSQDLAATSAATGLSTQQLKELASRFAQSKKPLLIVGGTATGHRNGQSVALLGALLQWLTSLPWGGLDFSAPENYSRVGSLLDLNELSQQLAADRVGVLFVSRCNPVRHSPTTLEIKKALGKATLKVGLADLADDTTDQMDLVLPLAHSLETWGDTEPRRGVIGLLQPIASPQIQSLSEGDLLLKLLQQATGKAPAADWETYLQNQWQKRFSRPQLGQLMEDGFLVETRQQPSIRLNQARATKALQNLQSQAPLLLPAAVIAPSIRSFDGRSHNLELLSEIPDPLTTISYGSWIAVAPQTADRLRLRDGGELQLKTAAWQSTQPVRIQPGQATEVLTLPMDSLPNPAAGIDPDTGEALRYLENLQVKNTGKLHRLTILAGSPSQQGRGLIPKPIHRQQKHDQEKHGPRASFYPEPQYENYRWAMAIDLQRCVGCSACVASCYIENNVPVVGASDHLAGREMSWLRIEPFYDEQGRVDFLPMLCQHCDYAPCEAVCPVYAAYHNPEGLNVQVYNRCVGTRYCSNNCPYKVRRFNWWQHKATPPLDRLRNPDLPVRTKGMMEKCTFCLQRIRIAKDRAKDKNRLVQDGEVTTACAQSCPTGAIVFGNLLDKESHIYRLTHSKRAYRVLADLGTEPAVHYLRPE</sequence>
<keyword evidence="4" id="KW-0732">Signal</keyword>
<dbReference type="STRING" id="1842532.A7E78_13155"/>
<dbReference type="CDD" id="cd10551">
    <property type="entry name" value="PsrB"/>
    <property type="match status" value="1"/>
</dbReference>